<evidence type="ECO:0000256" key="2">
    <source>
        <dbReference type="ARBA" id="ARBA00023315"/>
    </source>
</evidence>
<dbReference type="PROSITE" id="PS51186">
    <property type="entry name" value="GNAT"/>
    <property type="match status" value="1"/>
</dbReference>
<comment type="similarity">
    <text evidence="3">Belongs to the acetyltransferase family. RimJ subfamily.</text>
</comment>
<accession>A0ABR7IND4</accession>
<dbReference type="InterPro" id="IPR016181">
    <property type="entry name" value="Acyl_CoA_acyltransferase"/>
</dbReference>
<keyword evidence="1" id="KW-0808">Transferase</keyword>
<organism evidence="5 6">
    <name type="scientific">Clostridium facile</name>
    <dbReference type="NCBI Taxonomy" id="2763035"/>
    <lineage>
        <taxon>Bacteria</taxon>
        <taxon>Bacillati</taxon>
        <taxon>Bacillota</taxon>
        <taxon>Clostridia</taxon>
        <taxon>Eubacteriales</taxon>
        <taxon>Clostridiaceae</taxon>
        <taxon>Clostridium</taxon>
    </lineage>
</organism>
<evidence type="ECO:0000256" key="3">
    <source>
        <dbReference type="ARBA" id="ARBA00038502"/>
    </source>
</evidence>
<dbReference type="Proteomes" id="UP000649151">
    <property type="component" value="Unassembled WGS sequence"/>
</dbReference>
<evidence type="ECO:0000259" key="4">
    <source>
        <dbReference type="PROSITE" id="PS51186"/>
    </source>
</evidence>
<proteinExistence type="inferred from homology"/>
<dbReference type="SUPFAM" id="SSF55729">
    <property type="entry name" value="Acyl-CoA N-acyltransferases (Nat)"/>
    <property type="match status" value="1"/>
</dbReference>
<feature type="domain" description="N-acetyltransferase" evidence="4">
    <location>
        <begin position="9"/>
        <end position="173"/>
    </location>
</feature>
<sequence>MAVLRTKRLLLRPMVKGDLDDFYEYCSQPEVGPKAGWLPHQSKKESYKIMKKIFLNQESVWGIIFPEKNKLIGTIGLVPDISRNFPNSRMIGYSLSKTYWGNGYMTESVLAVLYYGFSVMGLDLISANCYPDNPASKRVLEKSGFYYEGYLRMAEQVSPTDIKDHLCFSILKEEYINKKE</sequence>
<keyword evidence="2" id="KW-0012">Acyltransferase</keyword>
<evidence type="ECO:0000256" key="1">
    <source>
        <dbReference type="ARBA" id="ARBA00022679"/>
    </source>
</evidence>
<protein>
    <submittedName>
        <fullName evidence="5">GNAT family N-acetyltransferase</fullName>
    </submittedName>
</protein>
<dbReference type="Pfam" id="PF13302">
    <property type="entry name" value="Acetyltransf_3"/>
    <property type="match status" value="1"/>
</dbReference>
<comment type="caution">
    <text evidence="5">The sequence shown here is derived from an EMBL/GenBank/DDBJ whole genome shotgun (WGS) entry which is preliminary data.</text>
</comment>
<reference evidence="5 6" key="1">
    <citation type="submission" date="2020-08" db="EMBL/GenBank/DDBJ databases">
        <title>Genome public.</title>
        <authorList>
            <person name="Liu C."/>
            <person name="Sun Q."/>
        </authorList>
    </citation>
    <scope>NUCLEOTIDE SEQUENCE [LARGE SCALE GENOMIC DNA]</scope>
    <source>
        <strain evidence="5 6">NSJ-27</strain>
    </source>
</reference>
<name>A0ABR7IND4_9CLOT</name>
<dbReference type="InterPro" id="IPR000182">
    <property type="entry name" value="GNAT_dom"/>
</dbReference>
<evidence type="ECO:0000313" key="6">
    <source>
        <dbReference type="Proteomes" id="UP000649151"/>
    </source>
</evidence>
<evidence type="ECO:0000313" key="5">
    <source>
        <dbReference type="EMBL" id="MBC5786632.1"/>
    </source>
</evidence>
<dbReference type="PANTHER" id="PTHR43792:SF8">
    <property type="entry name" value="[RIBOSOMAL PROTEIN US5]-ALANINE N-ACETYLTRANSFERASE"/>
    <property type="match status" value="1"/>
</dbReference>
<dbReference type="RefSeq" id="WP_069988338.1">
    <property type="nucleotide sequence ID" value="NZ_JACOQK010000001.1"/>
</dbReference>
<keyword evidence="6" id="KW-1185">Reference proteome</keyword>
<dbReference type="Gene3D" id="3.40.630.30">
    <property type="match status" value="1"/>
</dbReference>
<dbReference type="PANTHER" id="PTHR43792">
    <property type="entry name" value="GNAT FAMILY, PUTATIVE (AFU_ORTHOLOGUE AFUA_3G00765)-RELATED-RELATED"/>
    <property type="match status" value="1"/>
</dbReference>
<gene>
    <name evidence="5" type="ORF">H8Z77_01140</name>
</gene>
<dbReference type="InterPro" id="IPR051531">
    <property type="entry name" value="N-acetyltransferase"/>
</dbReference>
<dbReference type="EMBL" id="JACOQK010000001">
    <property type="protein sequence ID" value="MBC5786632.1"/>
    <property type="molecule type" value="Genomic_DNA"/>
</dbReference>